<keyword evidence="2" id="KW-1185">Reference proteome</keyword>
<organism evidence="1 2">
    <name type="scientific">Haloarcula amylolytica JCM 13557</name>
    <dbReference type="NCBI Taxonomy" id="1227452"/>
    <lineage>
        <taxon>Archaea</taxon>
        <taxon>Methanobacteriati</taxon>
        <taxon>Methanobacteriota</taxon>
        <taxon>Stenosarchaea group</taxon>
        <taxon>Halobacteria</taxon>
        <taxon>Halobacteriales</taxon>
        <taxon>Haloarculaceae</taxon>
        <taxon>Haloarcula</taxon>
    </lineage>
</organism>
<dbReference type="PATRIC" id="fig|1227452.3.peg.1122"/>
<evidence type="ECO:0000313" key="2">
    <source>
        <dbReference type="Proteomes" id="UP000011623"/>
    </source>
</evidence>
<proteinExistence type="predicted"/>
<gene>
    <name evidence="1" type="ORF">C442_05621</name>
</gene>
<comment type="caution">
    <text evidence="1">The sequence shown here is derived from an EMBL/GenBank/DDBJ whole genome shotgun (WGS) entry which is preliminary data.</text>
</comment>
<protein>
    <submittedName>
        <fullName evidence="1">Uncharacterized protein</fullName>
    </submittedName>
</protein>
<name>M0KQ37_9EURY</name>
<dbReference type="Proteomes" id="UP000011623">
    <property type="component" value="Unassembled WGS sequence"/>
</dbReference>
<dbReference type="AlphaFoldDB" id="M0KQ37"/>
<accession>M0KQ37</accession>
<sequence>MDMATAEGLLKKRYIGLDLLENTDHKAATGGVTPVVVESTP</sequence>
<reference evidence="1 2" key="1">
    <citation type="journal article" date="2014" name="PLoS Genet.">
        <title>Phylogenetically driven sequencing of extremely halophilic archaea reveals strategies for static and dynamic osmo-response.</title>
        <authorList>
            <person name="Becker E.A."/>
            <person name="Seitzer P.M."/>
            <person name="Tritt A."/>
            <person name="Larsen D."/>
            <person name="Krusor M."/>
            <person name="Yao A.I."/>
            <person name="Wu D."/>
            <person name="Madern D."/>
            <person name="Eisen J.A."/>
            <person name="Darling A.E."/>
            <person name="Facciotti M.T."/>
        </authorList>
    </citation>
    <scope>NUCLEOTIDE SEQUENCE [LARGE SCALE GENOMIC DNA]</scope>
    <source>
        <strain evidence="1 2">JCM 13557</strain>
    </source>
</reference>
<evidence type="ECO:0000313" key="1">
    <source>
        <dbReference type="EMBL" id="EMA23316.1"/>
    </source>
</evidence>
<dbReference type="EMBL" id="AOLW01000012">
    <property type="protein sequence ID" value="EMA23316.1"/>
    <property type="molecule type" value="Genomic_DNA"/>
</dbReference>